<reference evidence="2 3" key="1">
    <citation type="journal article" date="2013" name="Chin. Sci. Bull.">
        <title>Genome survey uncovers the secrets of sex and lifestyle in caterpillar fungus.</title>
        <authorList>
            <person name="Hu X."/>
            <person name="Zhang Y."/>
            <person name="Xiao G."/>
            <person name="Zheng P."/>
            <person name="Xia Y."/>
            <person name="Zhang X."/>
            <person name="St Leger R.J."/>
            <person name="Liu X."/>
            <person name="Wang C."/>
        </authorList>
    </citation>
    <scope>NUCLEOTIDE SEQUENCE [LARGE SCALE GENOMIC DNA]</scope>
    <source>
        <strain evidence="3">Co18 / CGMCC 3.14243</strain>
        <tissue evidence="2">Fruit-body</tissue>
    </source>
</reference>
<organism evidence="2 3">
    <name type="scientific">Ophiocordyceps sinensis (strain Co18 / CGMCC 3.14243)</name>
    <name type="common">Yarsagumba caterpillar fungus</name>
    <name type="synonym">Hirsutella sinensis</name>
    <dbReference type="NCBI Taxonomy" id="911162"/>
    <lineage>
        <taxon>Eukaryota</taxon>
        <taxon>Fungi</taxon>
        <taxon>Dikarya</taxon>
        <taxon>Ascomycota</taxon>
        <taxon>Pezizomycotina</taxon>
        <taxon>Sordariomycetes</taxon>
        <taxon>Hypocreomycetidae</taxon>
        <taxon>Hypocreales</taxon>
        <taxon>Ophiocordycipitaceae</taxon>
        <taxon>Ophiocordyceps</taxon>
    </lineage>
</organism>
<feature type="region of interest" description="Disordered" evidence="1">
    <location>
        <begin position="74"/>
        <end position="116"/>
    </location>
</feature>
<evidence type="ECO:0000313" key="3">
    <source>
        <dbReference type="Proteomes" id="UP000019374"/>
    </source>
</evidence>
<proteinExistence type="predicted"/>
<evidence type="ECO:0000256" key="1">
    <source>
        <dbReference type="SAM" id="MobiDB-lite"/>
    </source>
</evidence>
<sequence>MDVDEPAPNGFPNAEANGGVADEAQEEPVFMQGRIIHRTEADLKSHTSYLVFAVLPRLWDEEAEEAALARWPCGKESKTIGNVDKQARKQEKREMMMASKKKKGGDATQTPDAEQA</sequence>
<dbReference type="AlphaFoldDB" id="T5AFB5"/>
<feature type="region of interest" description="Disordered" evidence="1">
    <location>
        <begin position="1"/>
        <end position="26"/>
    </location>
</feature>
<dbReference type="Proteomes" id="UP000019374">
    <property type="component" value="Unassembled WGS sequence"/>
</dbReference>
<accession>T5AFB5</accession>
<gene>
    <name evidence="2" type="ORF">OCS_03752</name>
</gene>
<feature type="compositionally biased region" description="Polar residues" evidence="1">
    <location>
        <begin position="107"/>
        <end position="116"/>
    </location>
</feature>
<evidence type="ECO:0000313" key="2">
    <source>
        <dbReference type="EMBL" id="EQL00538.1"/>
    </source>
</evidence>
<name>T5AFB5_OPHSC</name>
<feature type="compositionally biased region" description="Basic and acidic residues" evidence="1">
    <location>
        <begin position="85"/>
        <end position="95"/>
    </location>
</feature>
<dbReference type="HOGENOM" id="CLU_2121133_0_0_1"/>
<protein>
    <submittedName>
        <fullName evidence="2">Uncharacterized protein</fullName>
    </submittedName>
</protein>
<dbReference type="EMBL" id="KE652783">
    <property type="protein sequence ID" value="EQL00538.1"/>
    <property type="molecule type" value="Genomic_DNA"/>
</dbReference>
<dbReference type="eggNOG" id="KOG2915">
    <property type="taxonomic scope" value="Eukaryota"/>
</dbReference>